<proteinExistence type="predicted"/>
<dbReference type="Proteomes" id="UP000014909">
    <property type="component" value="Chromosome"/>
</dbReference>
<dbReference type="InterPro" id="IPR029044">
    <property type="entry name" value="Nucleotide-diphossugar_trans"/>
</dbReference>
<dbReference type="BioCyc" id="AMAC1300253:G12YX-2354-MONOMER"/>
<evidence type="ECO:0000313" key="3">
    <source>
        <dbReference type="Proteomes" id="UP000014909"/>
    </source>
</evidence>
<gene>
    <name evidence="2" type="ORF">I633_14620</name>
</gene>
<dbReference type="KEGG" id="amh:I633_14620"/>
<evidence type="ECO:0000313" key="2">
    <source>
        <dbReference type="EMBL" id="AGP78722.1"/>
    </source>
</evidence>
<keyword evidence="2" id="KW-0808">Transferase</keyword>
<dbReference type="PANTHER" id="PTHR22916">
    <property type="entry name" value="GLYCOSYLTRANSFERASE"/>
    <property type="match status" value="1"/>
</dbReference>
<name>S5AF86_9ALTE</name>
<dbReference type="EMBL" id="CP004846">
    <property type="protein sequence ID" value="AGP78722.1"/>
    <property type="molecule type" value="Genomic_DNA"/>
</dbReference>
<dbReference type="HOGENOM" id="CLU_025996_19_2_6"/>
<dbReference type="PATRIC" id="fig|1300253.3.peg.3052"/>
<dbReference type="PANTHER" id="PTHR22916:SF64">
    <property type="entry name" value="TRANSFERASE, PUTATIVE-RELATED"/>
    <property type="match status" value="1"/>
</dbReference>
<dbReference type="Pfam" id="PF00535">
    <property type="entry name" value="Glycos_transf_2"/>
    <property type="match status" value="1"/>
</dbReference>
<reference evidence="2 3" key="1">
    <citation type="journal article" date="2013" name="Genome Biol. Evol.">
        <title>Genomic Diversity of "Deep Ecotype" Alteromonas macleodii Isolates: Evidence for Pan-Mediterranean Clonal Frames.</title>
        <authorList>
            <person name="Lopez-Perez M."/>
            <person name="Gonzaga A."/>
            <person name="Rodriguez-Valera F."/>
        </authorList>
    </citation>
    <scope>NUCLEOTIDE SEQUENCE [LARGE SCALE GENOMIC DNA]</scope>
    <source>
        <strain evidence="3">'English Channel 615'</strain>
    </source>
</reference>
<accession>S5AF86</accession>
<dbReference type="GO" id="GO:0016758">
    <property type="term" value="F:hexosyltransferase activity"/>
    <property type="evidence" value="ECO:0007669"/>
    <property type="project" value="UniProtKB-ARBA"/>
</dbReference>
<evidence type="ECO:0000259" key="1">
    <source>
        <dbReference type="Pfam" id="PF00535"/>
    </source>
</evidence>
<dbReference type="AlphaFoldDB" id="S5AF86"/>
<dbReference type="SUPFAM" id="SSF53448">
    <property type="entry name" value="Nucleotide-diphospho-sugar transferases"/>
    <property type="match status" value="1"/>
</dbReference>
<sequence length="309" mass="34505">MAISKDWDMDIAIPQYKNKKMLERCLSSLSQISIPSNIDKIWVVENGGKHGAEEVIAKFQDKLAIQYLYIEEGNLSKARNAALENTKSKLILFFDNDITFDNDTLSSYQEAISTYLDSNVAFFGGPLTPCYEKAPKSFLVPYLPWSVKGFRLADSHHLVSSPIFLGGNHGGVVELLRSVGGYDIGSAEGRNSGLVGEETRLMEKLLTKGYVGLYCAGGNAHHYIPSENCTIAWTLKRTFRHGLTDSLNSNEQPNRTLFGIPIYIYKMIVLKSVGVLFPGERSRFYYPNKIAYLLGFASGCRQKESRNDS</sequence>
<dbReference type="CDD" id="cd00761">
    <property type="entry name" value="Glyco_tranf_GTA_type"/>
    <property type="match status" value="1"/>
</dbReference>
<organism evidence="2 3">
    <name type="scientific">Alteromonas mediterranea 615</name>
    <dbReference type="NCBI Taxonomy" id="1300253"/>
    <lineage>
        <taxon>Bacteria</taxon>
        <taxon>Pseudomonadati</taxon>
        <taxon>Pseudomonadota</taxon>
        <taxon>Gammaproteobacteria</taxon>
        <taxon>Alteromonadales</taxon>
        <taxon>Alteromonadaceae</taxon>
        <taxon>Alteromonas/Salinimonas group</taxon>
        <taxon>Alteromonas</taxon>
    </lineage>
</organism>
<feature type="domain" description="Glycosyltransferase 2-like" evidence="1">
    <location>
        <begin position="11"/>
        <end position="119"/>
    </location>
</feature>
<dbReference type="InterPro" id="IPR001173">
    <property type="entry name" value="Glyco_trans_2-like"/>
</dbReference>
<protein>
    <submittedName>
        <fullName evidence="2">Family 2 glycosyl transferase</fullName>
    </submittedName>
</protein>
<dbReference type="Gene3D" id="3.90.550.10">
    <property type="entry name" value="Spore Coat Polysaccharide Biosynthesis Protein SpsA, Chain A"/>
    <property type="match status" value="1"/>
</dbReference>